<gene>
    <name evidence="2" type="ORF">E6K80_12775</name>
</gene>
<dbReference type="Proteomes" id="UP000319836">
    <property type="component" value="Unassembled WGS sequence"/>
</dbReference>
<dbReference type="AlphaFoldDB" id="A0A538TZV5"/>
<feature type="signal peptide" evidence="1">
    <location>
        <begin position="1"/>
        <end position="22"/>
    </location>
</feature>
<name>A0A538TZV5_UNCEI</name>
<reference evidence="2 3" key="1">
    <citation type="journal article" date="2019" name="Nat. Microbiol.">
        <title>Mediterranean grassland soil C-N compound turnover is dependent on rainfall and depth, and is mediated by genomically divergent microorganisms.</title>
        <authorList>
            <person name="Diamond S."/>
            <person name="Andeer P.F."/>
            <person name="Li Z."/>
            <person name="Crits-Christoph A."/>
            <person name="Burstein D."/>
            <person name="Anantharaman K."/>
            <person name="Lane K.R."/>
            <person name="Thomas B.C."/>
            <person name="Pan C."/>
            <person name="Northen T.R."/>
            <person name="Banfield J.F."/>
        </authorList>
    </citation>
    <scope>NUCLEOTIDE SEQUENCE [LARGE SCALE GENOMIC DNA]</scope>
    <source>
        <strain evidence="2">WS_10</strain>
    </source>
</reference>
<accession>A0A538TZV5</accession>
<dbReference type="EMBL" id="VBPA01000339">
    <property type="protein sequence ID" value="TMQ69101.1"/>
    <property type="molecule type" value="Genomic_DNA"/>
</dbReference>
<dbReference type="SUPFAM" id="SSF56935">
    <property type="entry name" value="Porins"/>
    <property type="match status" value="1"/>
</dbReference>
<protein>
    <submittedName>
        <fullName evidence="2">Uncharacterized protein</fullName>
    </submittedName>
</protein>
<organism evidence="2 3">
    <name type="scientific">Eiseniibacteriota bacterium</name>
    <dbReference type="NCBI Taxonomy" id="2212470"/>
    <lineage>
        <taxon>Bacteria</taxon>
        <taxon>Candidatus Eiseniibacteriota</taxon>
    </lineage>
</organism>
<evidence type="ECO:0000313" key="3">
    <source>
        <dbReference type="Proteomes" id="UP000319836"/>
    </source>
</evidence>
<dbReference type="Gene3D" id="2.40.160.60">
    <property type="entry name" value="Outer membrane protein transport protein (OMPP1/FadL/TodX)"/>
    <property type="match status" value="1"/>
</dbReference>
<comment type="caution">
    <text evidence="2">The sequence shown here is derived from an EMBL/GenBank/DDBJ whole genome shotgun (WGS) entry which is preliminary data.</text>
</comment>
<feature type="chain" id="PRO_5022233016" evidence="1">
    <location>
        <begin position="23"/>
        <end position="382"/>
    </location>
</feature>
<sequence length="382" mass="41731">MRIRFVFLSRGLIALAERSAMAQPPSPLDGSLFGFPGESESPASAISAGFAAGDQWLGDEPFYNPAARGARRVIVAPTLFRVSRQDLRADNRNFDDNPLFFDLAGAAVALPYVPVWVYVHQPTLRFEDFVFNRGTGTDPTVQPGVITGQSDTREGRAGISASAGWRRLRGGVALEWTRRQDRYFMREQSGAPDQGDRELSFEGDGTGYDIGLSYDSADTGSRRVTIGAALRKVGELDFDATQALTLLSGDSLGTIHATRESGWEGGVSARYFITSDWAALAAYGGRSKQEWKGFDLTTPASTMWRVGVSFHDALDPWTLRAALGIDEQKGAPEPRAGVFGLGFGWNFEGIQLDFGLQHRSIERKDEPRSYEDRVIGSVAIGF</sequence>
<evidence type="ECO:0000313" key="2">
    <source>
        <dbReference type="EMBL" id="TMQ69101.1"/>
    </source>
</evidence>
<evidence type="ECO:0000256" key="1">
    <source>
        <dbReference type="SAM" id="SignalP"/>
    </source>
</evidence>
<proteinExistence type="predicted"/>
<keyword evidence="1" id="KW-0732">Signal</keyword>